<feature type="domain" description="NAC-A/B" evidence="14">
    <location>
        <begin position="265"/>
        <end position="330"/>
    </location>
</feature>
<keyword evidence="6" id="KW-0963">Cytoplasm</keyword>
<evidence type="ECO:0000256" key="10">
    <source>
        <dbReference type="ARBA" id="ARBA00023163"/>
    </source>
</evidence>
<feature type="compositionally biased region" description="Polar residues" evidence="13">
    <location>
        <begin position="1"/>
        <end position="15"/>
    </location>
</feature>
<evidence type="ECO:0000313" key="15">
    <source>
        <dbReference type="EMBL" id="KAF4304754.1"/>
    </source>
</evidence>
<evidence type="ECO:0000259" key="14">
    <source>
        <dbReference type="PROSITE" id="PS51151"/>
    </source>
</evidence>
<dbReference type="AlphaFoldDB" id="A0A8H4IPR8"/>
<keyword evidence="16" id="KW-1185">Reference proteome</keyword>
<feature type="region of interest" description="Disordered" evidence="13">
    <location>
        <begin position="349"/>
        <end position="389"/>
    </location>
</feature>
<protein>
    <recommendedName>
        <fullName evidence="4 12">Nascent polypeptide-associated complex subunit beta</fullName>
    </recommendedName>
</protein>
<dbReference type="GO" id="GO:0005634">
    <property type="term" value="C:nucleus"/>
    <property type="evidence" value="ECO:0007669"/>
    <property type="project" value="UniProtKB-SubCell"/>
</dbReference>
<dbReference type="InterPro" id="IPR002715">
    <property type="entry name" value="Nas_poly-pep-assoc_cplx_dom"/>
</dbReference>
<keyword evidence="8" id="KW-0653">Protein transport</keyword>
<dbReference type="Proteomes" id="UP000572817">
    <property type="component" value="Unassembled WGS sequence"/>
</dbReference>
<accession>A0A8H4IPR8</accession>
<evidence type="ECO:0000256" key="11">
    <source>
        <dbReference type="ARBA" id="ARBA00023242"/>
    </source>
</evidence>
<dbReference type="Gene3D" id="2.20.70.30">
    <property type="entry name" value="Nascent polypeptide-associated complex domain"/>
    <property type="match status" value="1"/>
</dbReference>
<comment type="subcellular location">
    <subcellularLocation>
        <location evidence="2">Cytoplasm</location>
    </subcellularLocation>
    <subcellularLocation>
        <location evidence="1">Nucleus</location>
    </subcellularLocation>
</comment>
<keyword evidence="7" id="KW-0678">Repressor</keyword>
<name>A0A8H4IPR8_9PEZI</name>
<gene>
    <name evidence="15" type="ORF">GTA08_BOTSDO07684</name>
</gene>
<organism evidence="15 16">
    <name type="scientific">Botryosphaeria dothidea</name>
    <dbReference type="NCBI Taxonomy" id="55169"/>
    <lineage>
        <taxon>Eukaryota</taxon>
        <taxon>Fungi</taxon>
        <taxon>Dikarya</taxon>
        <taxon>Ascomycota</taxon>
        <taxon>Pezizomycotina</taxon>
        <taxon>Dothideomycetes</taxon>
        <taxon>Dothideomycetes incertae sedis</taxon>
        <taxon>Botryosphaeriales</taxon>
        <taxon>Botryosphaeriaceae</taxon>
        <taxon>Botryosphaeria</taxon>
    </lineage>
</organism>
<feature type="compositionally biased region" description="Basic residues" evidence="13">
    <location>
        <begin position="247"/>
        <end position="262"/>
    </location>
</feature>
<evidence type="ECO:0000256" key="3">
    <source>
        <dbReference type="ARBA" id="ARBA00005296"/>
    </source>
</evidence>
<comment type="caution">
    <text evidence="15">The sequence shown here is derived from an EMBL/GenBank/DDBJ whole genome shotgun (WGS) entry which is preliminary data.</text>
</comment>
<dbReference type="GO" id="GO:0005737">
    <property type="term" value="C:cytoplasm"/>
    <property type="evidence" value="ECO:0007669"/>
    <property type="project" value="UniProtKB-SubCell"/>
</dbReference>
<keyword evidence="10 12" id="KW-0804">Transcription</keyword>
<evidence type="ECO:0000256" key="8">
    <source>
        <dbReference type="ARBA" id="ARBA00022927"/>
    </source>
</evidence>
<reference evidence="15" key="1">
    <citation type="submission" date="2020-04" db="EMBL/GenBank/DDBJ databases">
        <title>Genome Assembly and Annotation of Botryosphaeria dothidea sdau 11-99, a Latent Pathogen of Apple Fruit Ring Rot in China.</title>
        <authorList>
            <person name="Yu C."/>
            <person name="Diao Y."/>
            <person name="Lu Q."/>
            <person name="Zhao J."/>
            <person name="Cui S."/>
            <person name="Peng C."/>
            <person name="He B."/>
            <person name="Liu H."/>
        </authorList>
    </citation>
    <scope>NUCLEOTIDE SEQUENCE [LARGE SCALE GENOMIC DNA]</scope>
    <source>
        <strain evidence="15">Sdau11-99</strain>
    </source>
</reference>
<evidence type="ECO:0000256" key="5">
    <source>
        <dbReference type="ARBA" id="ARBA00022448"/>
    </source>
</evidence>
<comment type="subunit">
    <text evidence="12">Part of the nascent polypeptide-associated complex (NAC).</text>
</comment>
<feature type="compositionally biased region" description="Low complexity" evidence="13">
    <location>
        <begin position="216"/>
        <end position="227"/>
    </location>
</feature>
<keyword evidence="9 12" id="KW-0805">Transcription regulation</keyword>
<feature type="compositionally biased region" description="Polar residues" evidence="13">
    <location>
        <begin position="23"/>
        <end position="35"/>
    </location>
</feature>
<evidence type="ECO:0000313" key="16">
    <source>
        <dbReference type="Proteomes" id="UP000572817"/>
    </source>
</evidence>
<feature type="region of interest" description="Disordered" evidence="13">
    <location>
        <begin position="1"/>
        <end position="35"/>
    </location>
</feature>
<keyword evidence="5" id="KW-0813">Transport</keyword>
<evidence type="ECO:0000256" key="6">
    <source>
        <dbReference type="ARBA" id="ARBA00022490"/>
    </source>
</evidence>
<dbReference type="GO" id="GO:0015031">
    <property type="term" value="P:protein transport"/>
    <property type="evidence" value="ECO:0007669"/>
    <property type="project" value="UniProtKB-KW"/>
</dbReference>
<dbReference type="PROSITE" id="PS51151">
    <property type="entry name" value="NAC_AB"/>
    <property type="match status" value="1"/>
</dbReference>
<dbReference type="OrthoDB" id="8033832at2759"/>
<sequence>MPPPSITLTPATSTAPEKARSISLLNNQTTTARRPSTENITNQYRNRYALYLAAQFNISAAAAFVEIDEQIRFNQSRKSSSVSEADVRDPVIAETSSGGFHSRRSSEHLGQDDHSTACARRKASFCTGERGVVECGFRPPSKVGDDGVFARLSEPAHGAEAPKVETITNFATSIQPPHPHAKVRPTPRYWPAARSRWSSIHVLRPAALTPVADAGPLSSSLPDLSPPNTNRKYGSGQARADASLCAHRGKGTPRRKVKKVHKGSGGDDKKLQGALKKLNVQPIQAIEEVNMFKSDGNVIHFAAPKVHAAVPANTFAIYGNGEDKELTELVPGILNQLGPDSLASLRKLAESYQSMQKEKGEGEKKDDEDDDDIPDLVAGENFEGKAEVE</sequence>
<dbReference type="PANTHER" id="PTHR10351">
    <property type="entry name" value="TRANSCRIPTION FACTOR BTF3 FAMILY MEMBER"/>
    <property type="match status" value="1"/>
</dbReference>
<dbReference type="Pfam" id="PF01849">
    <property type="entry name" value="NAC"/>
    <property type="match status" value="1"/>
</dbReference>
<feature type="region of interest" description="Disordered" evidence="13">
    <location>
        <begin position="247"/>
        <end position="269"/>
    </location>
</feature>
<proteinExistence type="inferred from homology"/>
<dbReference type="FunFam" id="2.20.70.30:FF:000003">
    <property type="entry name" value="Nascent polypeptide-associated complex subunit beta"/>
    <property type="match status" value="1"/>
</dbReference>
<evidence type="ECO:0000256" key="2">
    <source>
        <dbReference type="ARBA" id="ARBA00004496"/>
    </source>
</evidence>
<evidence type="ECO:0000256" key="9">
    <source>
        <dbReference type="ARBA" id="ARBA00023015"/>
    </source>
</evidence>
<dbReference type="SMART" id="SM01407">
    <property type="entry name" value="NAC"/>
    <property type="match status" value="1"/>
</dbReference>
<comment type="similarity">
    <text evidence="3 12">Belongs to the NAC-beta family.</text>
</comment>
<dbReference type="EMBL" id="WWBZ02000051">
    <property type="protein sequence ID" value="KAF4304754.1"/>
    <property type="molecule type" value="Genomic_DNA"/>
</dbReference>
<evidence type="ECO:0000256" key="1">
    <source>
        <dbReference type="ARBA" id="ARBA00004123"/>
    </source>
</evidence>
<feature type="region of interest" description="Disordered" evidence="13">
    <location>
        <begin position="75"/>
        <end position="115"/>
    </location>
</feature>
<evidence type="ECO:0000256" key="4">
    <source>
        <dbReference type="ARBA" id="ARBA00022192"/>
    </source>
</evidence>
<feature type="compositionally biased region" description="Basic and acidic residues" evidence="13">
    <location>
        <begin position="104"/>
        <end position="115"/>
    </location>
</feature>
<evidence type="ECO:0000256" key="12">
    <source>
        <dbReference type="RuleBase" id="RU361272"/>
    </source>
</evidence>
<feature type="region of interest" description="Disordered" evidence="13">
    <location>
        <begin position="214"/>
        <end position="235"/>
    </location>
</feature>
<dbReference type="CDD" id="cd22055">
    <property type="entry name" value="NAC_BTF3"/>
    <property type="match status" value="1"/>
</dbReference>
<keyword evidence="11" id="KW-0539">Nucleus</keyword>
<dbReference type="InterPro" id="IPR039370">
    <property type="entry name" value="BTF3"/>
</dbReference>
<feature type="compositionally biased region" description="Basic and acidic residues" evidence="13">
    <location>
        <begin position="356"/>
        <end position="365"/>
    </location>
</feature>
<evidence type="ECO:0000256" key="13">
    <source>
        <dbReference type="SAM" id="MobiDB-lite"/>
    </source>
</evidence>
<evidence type="ECO:0000256" key="7">
    <source>
        <dbReference type="ARBA" id="ARBA00022491"/>
    </source>
</evidence>
<dbReference type="InterPro" id="IPR038187">
    <property type="entry name" value="NAC_A/B_dom_sf"/>
</dbReference>